<dbReference type="RefSeq" id="WP_130510310.1">
    <property type="nucleotide sequence ID" value="NZ_SHKY01000001.1"/>
</dbReference>
<accession>A0A4Q7ZMQ6</accession>
<dbReference type="OrthoDB" id="9799891at2"/>
<dbReference type="EMBL" id="SHKY01000001">
    <property type="protein sequence ID" value="RZU51559.1"/>
    <property type="molecule type" value="Genomic_DNA"/>
</dbReference>
<evidence type="ECO:0000313" key="2">
    <source>
        <dbReference type="Proteomes" id="UP000292564"/>
    </source>
</evidence>
<dbReference type="PANTHER" id="PTHR38009:SF1">
    <property type="entry name" value="CONSERVED HYPOTHETICAL PHAGE TAIL PROTEIN"/>
    <property type="match status" value="1"/>
</dbReference>
<dbReference type="Proteomes" id="UP000292564">
    <property type="component" value="Unassembled WGS sequence"/>
</dbReference>
<comment type="caution">
    <text evidence="1">The sequence shown here is derived from an EMBL/GenBank/DDBJ whole genome shotgun (WGS) entry which is preliminary data.</text>
</comment>
<gene>
    <name evidence="1" type="ORF">EV385_3389</name>
</gene>
<dbReference type="PANTHER" id="PTHR38009">
    <property type="entry name" value="CONSERVED HYPOTHETICAL PHAGE TAIL PROTEIN"/>
    <property type="match status" value="1"/>
</dbReference>
<dbReference type="InterPro" id="IPR011747">
    <property type="entry name" value="CHP02241"/>
</dbReference>
<dbReference type="Pfam" id="PF06841">
    <property type="entry name" value="Phage_T4_gp19"/>
    <property type="match status" value="1"/>
</dbReference>
<evidence type="ECO:0000313" key="1">
    <source>
        <dbReference type="EMBL" id="RZU51559.1"/>
    </source>
</evidence>
<name>A0A4Q7ZMQ6_9ACTN</name>
<protein>
    <submittedName>
        <fullName evidence="1">Phage tail-like protein</fullName>
    </submittedName>
</protein>
<keyword evidence="2" id="KW-1185">Reference proteome</keyword>
<dbReference type="InterPro" id="IPR010667">
    <property type="entry name" value="Phage_T4_Gp19"/>
</dbReference>
<dbReference type="AlphaFoldDB" id="A0A4Q7ZMQ6"/>
<sequence>MALSDTTMLGMANRFTVKIDNGGYDLGSWSQVDGLDVKWDLAEYRAGDAGNQRWYFPANTHYSVVKLTRAASAESQQVRNWLDSTSFTWEPQTGVVTLRDSTGAEITSWDLKHVMPLRWSISGFEAGASRVATETLELHHMGFLKDEKTF</sequence>
<reference evidence="1 2" key="1">
    <citation type="submission" date="2019-02" db="EMBL/GenBank/DDBJ databases">
        <title>Sequencing the genomes of 1000 actinobacteria strains.</title>
        <authorList>
            <person name="Klenk H.-P."/>
        </authorList>
    </citation>
    <scope>NUCLEOTIDE SEQUENCE [LARGE SCALE GENOMIC DNA]</scope>
    <source>
        <strain evidence="1 2">DSM 45162</strain>
    </source>
</reference>
<proteinExistence type="predicted"/>
<organism evidence="1 2">
    <name type="scientific">Krasilnikovia cinnamomea</name>
    <dbReference type="NCBI Taxonomy" id="349313"/>
    <lineage>
        <taxon>Bacteria</taxon>
        <taxon>Bacillati</taxon>
        <taxon>Actinomycetota</taxon>
        <taxon>Actinomycetes</taxon>
        <taxon>Micromonosporales</taxon>
        <taxon>Micromonosporaceae</taxon>
        <taxon>Krasilnikovia</taxon>
    </lineage>
</organism>
<dbReference type="GO" id="GO:0005198">
    <property type="term" value="F:structural molecule activity"/>
    <property type="evidence" value="ECO:0007669"/>
    <property type="project" value="InterPro"/>
</dbReference>